<dbReference type="EMBL" id="LAZR01028406">
    <property type="protein sequence ID" value="KKL62708.1"/>
    <property type="molecule type" value="Genomic_DNA"/>
</dbReference>
<feature type="non-terminal residue" evidence="1">
    <location>
        <position position="1"/>
    </location>
</feature>
<organism evidence="1">
    <name type="scientific">marine sediment metagenome</name>
    <dbReference type="NCBI Taxonomy" id="412755"/>
    <lineage>
        <taxon>unclassified sequences</taxon>
        <taxon>metagenomes</taxon>
        <taxon>ecological metagenomes</taxon>
    </lineage>
</organism>
<gene>
    <name evidence="1" type="ORF">LCGC14_2182530</name>
</gene>
<dbReference type="InterPro" id="IPR016039">
    <property type="entry name" value="Thiolase-like"/>
</dbReference>
<evidence type="ECO:0000313" key="1">
    <source>
        <dbReference type="EMBL" id="KKL62708.1"/>
    </source>
</evidence>
<accession>A0A0F9DLV5</accession>
<dbReference type="Gene3D" id="3.40.47.10">
    <property type="match status" value="1"/>
</dbReference>
<evidence type="ECO:0008006" key="2">
    <source>
        <dbReference type="Google" id="ProtNLM"/>
    </source>
</evidence>
<proteinExistence type="predicted"/>
<reference evidence="1" key="1">
    <citation type="journal article" date="2015" name="Nature">
        <title>Complex archaea that bridge the gap between prokaryotes and eukaryotes.</title>
        <authorList>
            <person name="Spang A."/>
            <person name="Saw J.H."/>
            <person name="Jorgensen S.L."/>
            <person name="Zaremba-Niedzwiedzka K."/>
            <person name="Martijn J."/>
            <person name="Lind A.E."/>
            <person name="van Eijk R."/>
            <person name="Schleper C."/>
            <person name="Guy L."/>
            <person name="Ettema T.J."/>
        </authorList>
    </citation>
    <scope>NUCLEOTIDE SEQUENCE</scope>
</reference>
<dbReference type="SUPFAM" id="SSF53901">
    <property type="entry name" value="Thiolase-like"/>
    <property type="match status" value="1"/>
</dbReference>
<sequence>PDPECDLDYVPQTARRMPVRTALANGFGFGGQNGVIVFRGIDGGAGSAG</sequence>
<protein>
    <recommendedName>
        <fullName evidence="2">Beta-ketoacyl synthase C-terminal domain-containing protein</fullName>
    </recommendedName>
</protein>
<name>A0A0F9DLV5_9ZZZZ</name>
<dbReference type="GO" id="GO:0016746">
    <property type="term" value="F:acyltransferase activity"/>
    <property type="evidence" value="ECO:0007669"/>
    <property type="project" value="InterPro"/>
</dbReference>
<dbReference type="AlphaFoldDB" id="A0A0F9DLV5"/>
<comment type="caution">
    <text evidence="1">The sequence shown here is derived from an EMBL/GenBank/DDBJ whole genome shotgun (WGS) entry which is preliminary data.</text>
</comment>